<dbReference type="Proteomes" id="UP001322664">
    <property type="component" value="Chromosome"/>
</dbReference>
<evidence type="ECO:0000313" key="14">
    <source>
        <dbReference type="Proteomes" id="UP001322664"/>
    </source>
</evidence>
<dbReference type="CDD" id="cd16922">
    <property type="entry name" value="HATPase_EvgS-ArcB-TorS-like"/>
    <property type="match status" value="1"/>
</dbReference>
<keyword evidence="4" id="KW-0808">Transferase</keyword>
<feature type="domain" description="Histidine kinase" evidence="11">
    <location>
        <begin position="791"/>
        <end position="1015"/>
    </location>
</feature>
<dbReference type="EMBL" id="CP137624">
    <property type="protein sequence ID" value="WPK13712.1"/>
    <property type="molecule type" value="Genomic_DNA"/>
</dbReference>
<evidence type="ECO:0000259" key="11">
    <source>
        <dbReference type="PROSITE" id="PS50109"/>
    </source>
</evidence>
<dbReference type="CDD" id="cd17574">
    <property type="entry name" value="REC_OmpR"/>
    <property type="match status" value="1"/>
</dbReference>
<feature type="transmembrane region" description="Helical" evidence="10">
    <location>
        <begin position="308"/>
        <end position="330"/>
    </location>
</feature>
<evidence type="ECO:0000256" key="5">
    <source>
        <dbReference type="ARBA" id="ARBA00022741"/>
    </source>
</evidence>
<dbReference type="PRINTS" id="PR00344">
    <property type="entry name" value="BCTRLSENSOR"/>
</dbReference>
<feature type="transmembrane region" description="Helical" evidence="10">
    <location>
        <begin position="214"/>
        <end position="237"/>
    </location>
</feature>
<proteinExistence type="predicted"/>
<feature type="transmembrane region" description="Helical" evidence="10">
    <location>
        <begin position="392"/>
        <end position="415"/>
    </location>
</feature>
<reference evidence="13 14" key="1">
    <citation type="submission" date="2023-09" db="EMBL/GenBank/DDBJ databases">
        <authorList>
            <person name="Page C.A."/>
            <person name="Perez-Diaz I.M."/>
        </authorList>
    </citation>
    <scope>NUCLEOTIDE SEQUENCE [LARGE SCALE GENOMIC DNA]</scope>
    <source>
        <strain evidence="13 14">Ll15</strain>
    </source>
</reference>
<dbReference type="Pfam" id="PF06580">
    <property type="entry name" value="His_kinase"/>
    <property type="match status" value="1"/>
</dbReference>
<feature type="transmembrane region" description="Helical" evidence="10">
    <location>
        <begin position="274"/>
        <end position="296"/>
    </location>
</feature>
<dbReference type="Gene3D" id="3.30.565.10">
    <property type="entry name" value="Histidine kinase-like ATPase, C-terminal domain"/>
    <property type="match status" value="2"/>
</dbReference>
<evidence type="ECO:0000256" key="10">
    <source>
        <dbReference type="SAM" id="Phobius"/>
    </source>
</evidence>
<dbReference type="PANTHER" id="PTHR43547">
    <property type="entry name" value="TWO-COMPONENT HISTIDINE KINASE"/>
    <property type="match status" value="1"/>
</dbReference>
<comment type="catalytic activity">
    <reaction evidence="1">
        <text>ATP + protein L-histidine = ADP + protein N-phospho-L-histidine.</text>
        <dbReference type="EC" id="2.7.13.3"/>
    </reaction>
</comment>
<dbReference type="SUPFAM" id="SSF52172">
    <property type="entry name" value="CheY-like"/>
    <property type="match status" value="1"/>
</dbReference>
<keyword evidence="14" id="KW-1185">Reference proteome</keyword>
<dbReference type="InterPro" id="IPR003594">
    <property type="entry name" value="HATPase_dom"/>
</dbReference>
<dbReference type="InterPro" id="IPR036890">
    <property type="entry name" value="HATPase_C_sf"/>
</dbReference>
<evidence type="ECO:0000256" key="9">
    <source>
        <dbReference type="PROSITE-ProRule" id="PRU00169"/>
    </source>
</evidence>
<dbReference type="SUPFAM" id="SSF55874">
    <property type="entry name" value="ATPase domain of HSP90 chaperone/DNA topoisomerase II/histidine kinase"/>
    <property type="match status" value="2"/>
</dbReference>
<dbReference type="InterPro" id="IPR001789">
    <property type="entry name" value="Sig_transdc_resp-reg_receiver"/>
</dbReference>
<dbReference type="Pfam" id="PF02518">
    <property type="entry name" value="HATPase_c"/>
    <property type="match status" value="2"/>
</dbReference>
<dbReference type="InterPro" id="IPR003661">
    <property type="entry name" value="HisK_dim/P_dom"/>
</dbReference>
<dbReference type="CDD" id="cd00082">
    <property type="entry name" value="HisKA"/>
    <property type="match status" value="1"/>
</dbReference>
<dbReference type="GO" id="GO:0005524">
    <property type="term" value="F:ATP binding"/>
    <property type="evidence" value="ECO:0007669"/>
    <property type="project" value="UniProtKB-KW"/>
</dbReference>
<feature type="domain" description="Response regulatory" evidence="12">
    <location>
        <begin position="697"/>
        <end position="813"/>
    </location>
</feature>
<keyword evidence="10" id="KW-0472">Membrane</keyword>
<dbReference type="InterPro" id="IPR036097">
    <property type="entry name" value="HisK_dim/P_sf"/>
</dbReference>
<feature type="transmembrane region" description="Helical" evidence="10">
    <location>
        <begin position="12"/>
        <end position="30"/>
    </location>
</feature>
<dbReference type="EC" id="2.7.13.3" evidence="2"/>
<evidence type="ECO:0000256" key="4">
    <source>
        <dbReference type="ARBA" id="ARBA00022679"/>
    </source>
</evidence>
<protein>
    <recommendedName>
        <fullName evidence="2">histidine kinase</fullName>
        <ecNumber evidence="2">2.7.13.3</ecNumber>
    </recommendedName>
</protein>
<feature type="domain" description="Histidine kinase" evidence="11">
    <location>
        <begin position="440"/>
        <end position="648"/>
    </location>
</feature>
<evidence type="ECO:0000256" key="1">
    <source>
        <dbReference type="ARBA" id="ARBA00000085"/>
    </source>
</evidence>
<accession>A0ABZ0S620</accession>
<dbReference type="Gene3D" id="1.10.287.130">
    <property type="match status" value="1"/>
</dbReference>
<name>A0ABZ0S620_9BACI</name>
<feature type="transmembrane region" description="Helical" evidence="10">
    <location>
        <begin position="366"/>
        <end position="386"/>
    </location>
</feature>
<evidence type="ECO:0000256" key="8">
    <source>
        <dbReference type="ARBA" id="ARBA00023012"/>
    </source>
</evidence>
<gene>
    <name evidence="13" type="ORF">R6U77_08640</name>
</gene>
<keyword evidence="6" id="KW-0418">Kinase</keyword>
<dbReference type="InterPro" id="IPR005467">
    <property type="entry name" value="His_kinase_dom"/>
</dbReference>
<sequence length="1018" mass="116682">MITSKQKINQFIQLMTIILIFFSLLFFLRFNSLHYFSVSTEASIKKGVLDFEQIHRVQSFQMHLDGEWLLYPNTLLIARDIREHSIPVYTNIPETWDPYIKPEQDYAPHGSYYLKIINVPDVKVVYSLTIPASLSPYMLYVNNQYTNHYGKPTLNPRTPSDDPRPITYHFSLQPGDNEIIITGFNMNQYMPGGLTTSLTFGDSHSLEKAKWHAIIAQIIICAFIIFYFSSAILLIIIGIKRSTVAYFLLAVLSIFITIVLSNDKLLLWYVKIDWLSAAKILHFSYVMALFWFILFFNELMKKYIHSKILNVIAIICLAYLLLCAMLPVSFIYYTKVMLSAFFIVVLMIMAIMIYKIAFRKYKGYMMLLLAVAALMNHCVFFISHYFTKKLDFFYPFDLFIAMTALLAFLFIDYFYKSSKSEQLAMQLQQELYRKDDFLASTSNELRAPLQHMLSITQSLLAKKEQQDLRLLVTIGQHMSLMLDNLLDLIYLKEQSIKLQFKPVNVNYIATSVCDMLNHTINNKPIDFMIDLPENLPPVLVDENRLIQVFINLIHNAIKFTEEGSITLQAKVIGNQLYISITDTGIGIEKNKQALIFEPYEQLNNEAQLGLGLGLSISKEIIELHGGAIQVTSTVGEGSTFTFSLPIAKGLTASQNKPIIEQSQALSKYIFLQNDLSEIEKELAVSTSEQLSIVHQAQILLVDADPLSLQVLLKALTTDFYKIETATNGVDALAKIQRKSFDLVISDTALPQMSGYELAKQIRQRFSISELPILFLTMRQQSEDIRLAFLNGANDYVRKPIEYIELKSRVDALIQVKQSSEERLRFEAAWLQAQIQPHFFFNTLNAIISLYGVDNEKMEELLFAFNDYLQMSFNFENVDLLVPLDYELQLVRSYMAIEQIRFEERIQIIWDIPNDIAFSVPPLALQTLVENAVRHGILNRPEGGTVTLRITEREACYVVEIIDDGIGFNPELLDRKESVGLFNTEQRLKQLFGTTLTIDSIIGKGTTVSFSIPKKSNFY</sequence>
<dbReference type="InterPro" id="IPR010559">
    <property type="entry name" value="Sig_transdc_His_kin_internal"/>
</dbReference>
<feature type="modified residue" description="4-aspartylphosphate" evidence="9">
    <location>
        <position position="746"/>
    </location>
</feature>
<keyword evidence="10" id="KW-1133">Transmembrane helix</keyword>
<feature type="transmembrane region" description="Helical" evidence="10">
    <location>
        <begin position="336"/>
        <end position="354"/>
    </location>
</feature>
<evidence type="ECO:0000256" key="2">
    <source>
        <dbReference type="ARBA" id="ARBA00012438"/>
    </source>
</evidence>
<dbReference type="RefSeq" id="WP_319838168.1">
    <property type="nucleotide sequence ID" value="NZ_CP137624.1"/>
</dbReference>
<organism evidence="13 14">
    <name type="scientific">Lysinibacillus louembei</name>
    <dbReference type="NCBI Taxonomy" id="1470088"/>
    <lineage>
        <taxon>Bacteria</taxon>
        <taxon>Bacillati</taxon>
        <taxon>Bacillota</taxon>
        <taxon>Bacilli</taxon>
        <taxon>Bacillales</taxon>
        <taxon>Bacillaceae</taxon>
        <taxon>Lysinibacillus</taxon>
    </lineage>
</organism>
<dbReference type="PROSITE" id="PS50110">
    <property type="entry name" value="RESPONSE_REGULATORY"/>
    <property type="match status" value="1"/>
</dbReference>
<keyword evidence="5" id="KW-0547">Nucleotide-binding</keyword>
<evidence type="ECO:0000313" key="13">
    <source>
        <dbReference type="EMBL" id="WPK13712.1"/>
    </source>
</evidence>
<feature type="transmembrane region" description="Helical" evidence="10">
    <location>
        <begin position="244"/>
        <end position="262"/>
    </location>
</feature>
<dbReference type="Gene3D" id="3.40.50.2300">
    <property type="match status" value="1"/>
</dbReference>
<dbReference type="PROSITE" id="PS50109">
    <property type="entry name" value="HIS_KIN"/>
    <property type="match status" value="2"/>
</dbReference>
<keyword evidence="7 13" id="KW-0067">ATP-binding</keyword>
<dbReference type="PANTHER" id="PTHR43547:SF2">
    <property type="entry name" value="HYBRID SIGNAL TRANSDUCTION HISTIDINE KINASE C"/>
    <property type="match status" value="1"/>
</dbReference>
<keyword evidence="3 9" id="KW-0597">Phosphoprotein</keyword>
<keyword evidence="10" id="KW-0812">Transmembrane</keyword>
<dbReference type="SMART" id="SM00387">
    <property type="entry name" value="HATPase_c"/>
    <property type="match status" value="2"/>
</dbReference>
<dbReference type="InterPro" id="IPR011006">
    <property type="entry name" value="CheY-like_superfamily"/>
</dbReference>
<keyword evidence="8" id="KW-0902">Two-component regulatory system</keyword>
<dbReference type="InterPro" id="IPR004358">
    <property type="entry name" value="Sig_transdc_His_kin-like_C"/>
</dbReference>
<evidence type="ECO:0000256" key="3">
    <source>
        <dbReference type="ARBA" id="ARBA00022553"/>
    </source>
</evidence>
<evidence type="ECO:0000256" key="7">
    <source>
        <dbReference type="ARBA" id="ARBA00022840"/>
    </source>
</evidence>
<dbReference type="SUPFAM" id="SSF47384">
    <property type="entry name" value="Homodimeric domain of signal transducing histidine kinase"/>
    <property type="match status" value="1"/>
</dbReference>
<evidence type="ECO:0000259" key="12">
    <source>
        <dbReference type="PROSITE" id="PS50110"/>
    </source>
</evidence>
<evidence type="ECO:0000256" key="6">
    <source>
        <dbReference type="ARBA" id="ARBA00022777"/>
    </source>
</evidence>
<dbReference type="Pfam" id="PF00072">
    <property type="entry name" value="Response_reg"/>
    <property type="match status" value="1"/>
</dbReference>
<dbReference type="SMART" id="SM00448">
    <property type="entry name" value="REC"/>
    <property type="match status" value="1"/>
</dbReference>